<proteinExistence type="predicted"/>
<comment type="caution">
    <text evidence="1">The sequence shown here is derived from an EMBL/GenBank/DDBJ whole genome shotgun (WGS) entry which is preliminary data.</text>
</comment>
<reference evidence="1 2" key="1">
    <citation type="submission" date="2024-01" db="EMBL/GenBank/DDBJ databases">
        <title>The complete chloroplast genome sequence of Lithospermum erythrorhizon: insights into the phylogenetic relationship among Boraginaceae species and the maternal lineages of purple gromwells.</title>
        <authorList>
            <person name="Okada T."/>
            <person name="Watanabe K."/>
        </authorList>
    </citation>
    <scope>NUCLEOTIDE SEQUENCE [LARGE SCALE GENOMIC DNA]</scope>
</reference>
<keyword evidence="2" id="KW-1185">Reference proteome</keyword>
<protein>
    <submittedName>
        <fullName evidence="1">Uncharacterized protein</fullName>
    </submittedName>
</protein>
<sequence>MWKDQSLVTVEKAEELCVEILVKDEGKRPWNCFFTYASCEDNIRLEQFRLMCSFIPTGDFNDVLHKEEKEGGRE</sequence>
<accession>A0AAV3RVZ6</accession>
<name>A0AAV3RVZ6_LITER</name>
<evidence type="ECO:0000313" key="1">
    <source>
        <dbReference type="EMBL" id="GAA0184785.1"/>
    </source>
</evidence>
<organism evidence="1 2">
    <name type="scientific">Lithospermum erythrorhizon</name>
    <name type="common">Purple gromwell</name>
    <name type="synonym">Lithospermum officinale var. erythrorhizon</name>
    <dbReference type="NCBI Taxonomy" id="34254"/>
    <lineage>
        <taxon>Eukaryota</taxon>
        <taxon>Viridiplantae</taxon>
        <taxon>Streptophyta</taxon>
        <taxon>Embryophyta</taxon>
        <taxon>Tracheophyta</taxon>
        <taxon>Spermatophyta</taxon>
        <taxon>Magnoliopsida</taxon>
        <taxon>eudicotyledons</taxon>
        <taxon>Gunneridae</taxon>
        <taxon>Pentapetalae</taxon>
        <taxon>asterids</taxon>
        <taxon>lamiids</taxon>
        <taxon>Boraginales</taxon>
        <taxon>Boraginaceae</taxon>
        <taxon>Boraginoideae</taxon>
        <taxon>Lithospermeae</taxon>
        <taxon>Lithospermum</taxon>
    </lineage>
</organism>
<dbReference type="AlphaFoldDB" id="A0AAV3RVZ6"/>
<dbReference type="Proteomes" id="UP001454036">
    <property type="component" value="Unassembled WGS sequence"/>
</dbReference>
<evidence type="ECO:0000313" key="2">
    <source>
        <dbReference type="Proteomes" id="UP001454036"/>
    </source>
</evidence>
<dbReference type="EMBL" id="BAABME010012162">
    <property type="protein sequence ID" value="GAA0184785.1"/>
    <property type="molecule type" value="Genomic_DNA"/>
</dbReference>
<gene>
    <name evidence="1" type="ORF">LIER_32073</name>
</gene>